<comment type="caution">
    <text evidence="1">The sequence shown here is derived from an EMBL/GenBank/DDBJ whole genome shotgun (WGS) entry which is preliminary data.</text>
</comment>
<sequence length="108" mass="12247">MGRHGSEQQYQQQAAAKRQQQALEIVQFFEALSAARQQPGLQQCIGRAKQADQATRGQSGEYTQYDQLWQGIGMGQALAKMFQRKRSMWHDGEFRGSWSSAEQLSIIP</sequence>
<dbReference type="EMBL" id="BAAAET010000009">
    <property type="protein sequence ID" value="GAA0703261.1"/>
    <property type="molecule type" value="Genomic_DNA"/>
</dbReference>
<keyword evidence="2" id="KW-1185">Reference proteome</keyword>
<accession>A0ABN1IAX7</accession>
<reference evidence="1 2" key="1">
    <citation type="journal article" date="2019" name="Int. J. Syst. Evol. Microbiol.">
        <title>The Global Catalogue of Microorganisms (GCM) 10K type strain sequencing project: providing services to taxonomists for standard genome sequencing and annotation.</title>
        <authorList>
            <consortium name="The Broad Institute Genomics Platform"/>
            <consortium name="The Broad Institute Genome Sequencing Center for Infectious Disease"/>
            <person name="Wu L."/>
            <person name="Ma J."/>
        </authorList>
    </citation>
    <scope>NUCLEOTIDE SEQUENCE [LARGE SCALE GENOMIC DNA]</scope>
    <source>
        <strain evidence="1 2">JCM 15134</strain>
    </source>
</reference>
<evidence type="ECO:0000313" key="1">
    <source>
        <dbReference type="EMBL" id="GAA0703261.1"/>
    </source>
</evidence>
<organism evidence="1 2">
    <name type="scientific">Marinobacterium maritimum</name>
    <dbReference type="NCBI Taxonomy" id="500162"/>
    <lineage>
        <taxon>Bacteria</taxon>
        <taxon>Pseudomonadati</taxon>
        <taxon>Pseudomonadota</taxon>
        <taxon>Gammaproteobacteria</taxon>
        <taxon>Oceanospirillales</taxon>
        <taxon>Oceanospirillaceae</taxon>
        <taxon>Marinobacterium</taxon>
    </lineage>
</organism>
<gene>
    <name evidence="1" type="ORF">GCM10009104_35930</name>
</gene>
<name>A0ABN1IAX7_9GAMM</name>
<proteinExistence type="predicted"/>
<dbReference type="Proteomes" id="UP001499915">
    <property type="component" value="Unassembled WGS sequence"/>
</dbReference>
<evidence type="ECO:0000313" key="2">
    <source>
        <dbReference type="Proteomes" id="UP001499915"/>
    </source>
</evidence>
<protein>
    <submittedName>
        <fullName evidence="1">Uncharacterized protein</fullName>
    </submittedName>
</protein>